<name>A0A6A3DA34_HIBSY</name>
<gene>
    <name evidence="10" type="ORF">F3Y22_tig00000170pilonHSYRG00022</name>
</gene>
<dbReference type="PANTHER" id="PTHR37984">
    <property type="entry name" value="PROTEIN CBG26694"/>
    <property type="match status" value="1"/>
</dbReference>
<feature type="region of interest" description="Disordered" evidence="8">
    <location>
        <begin position="1227"/>
        <end position="1283"/>
    </location>
</feature>
<dbReference type="Gene3D" id="3.30.70.270">
    <property type="match status" value="3"/>
</dbReference>
<dbReference type="CDD" id="cd01647">
    <property type="entry name" value="RT_LTR"/>
    <property type="match status" value="1"/>
</dbReference>
<evidence type="ECO:0000259" key="9">
    <source>
        <dbReference type="PROSITE" id="PS50158"/>
    </source>
</evidence>
<keyword evidence="2" id="KW-0548">Nucleotidyltransferase</keyword>
<dbReference type="Pfam" id="PF24626">
    <property type="entry name" value="SH3_Tf2-1"/>
    <property type="match status" value="1"/>
</dbReference>
<evidence type="ECO:0000256" key="6">
    <source>
        <dbReference type="ARBA" id="ARBA00022918"/>
    </source>
</evidence>
<proteinExistence type="predicted"/>
<dbReference type="InterPro" id="IPR041373">
    <property type="entry name" value="RT_RNaseH"/>
</dbReference>
<keyword evidence="3" id="KW-0540">Nuclease</keyword>
<feature type="region of interest" description="Disordered" evidence="8">
    <location>
        <begin position="305"/>
        <end position="334"/>
    </location>
</feature>
<feature type="region of interest" description="Disordered" evidence="8">
    <location>
        <begin position="385"/>
        <end position="408"/>
    </location>
</feature>
<dbReference type="InterPro" id="IPR043502">
    <property type="entry name" value="DNA/RNA_pol_sf"/>
</dbReference>
<feature type="compositionally biased region" description="Basic and acidic residues" evidence="8">
    <location>
        <begin position="1273"/>
        <end position="1283"/>
    </location>
</feature>
<organism evidence="10 11">
    <name type="scientific">Hibiscus syriacus</name>
    <name type="common">Rose of Sharon</name>
    <dbReference type="NCBI Taxonomy" id="106335"/>
    <lineage>
        <taxon>Eukaryota</taxon>
        <taxon>Viridiplantae</taxon>
        <taxon>Streptophyta</taxon>
        <taxon>Embryophyta</taxon>
        <taxon>Tracheophyta</taxon>
        <taxon>Spermatophyta</taxon>
        <taxon>Magnoliopsida</taxon>
        <taxon>eudicotyledons</taxon>
        <taxon>Gunneridae</taxon>
        <taxon>Pentapetalae</taxon>
        <taxon>rosids</taxon>
        <taxon>malvids</taxon>
        <taxon>Malvales</taxon>
        <taxon>Malvaceae</taxon>
        <taxon>Malvoideae</taxon>
        <taxon>Hibiscus</taxon>
    </lineage>
</organism>
<evidence type="ECO:0000256" key="7">
    <source>
        <dbReference type="PROSITE-ProRule" id="PRU00047"/>
    </source>
</evidence>
<dbReference type="Pfam" id="PF00098">
    <property type="entry name" value="zf-CCHC"/>
    <property type="match status" value="1"/>
</dbReference>
<dbReference type="Gene3D" id="4.10.60.10">
    <property type="entry name" value="Zinc finger, CCHC-type"/>
    <property type="match status" value="1"/>
</dbReference>
<dbReference type="InterPro" id="IPR050951">
    <property type="entry name" value="Retrovirus_Pol_polyprotein"/>
</dbReference>
<dbReference type="InterPro" id="IPR056924">
    <property type="entry name" value="SH3_Tf2-1"/>
</dbReference>
<accession>A0A6A3DA34</accession>
<dbReference type="InterPro" id="IPR005162">
    <property type="entry name" value="Retrotrans_gag_dom"/>
</dbReference>
<dbReference type="GO" id="GO:0003964">
    <property type="term" value="F:RNA-directed DNA polymerase activity"/>
    <property type="evidence" value="ECO:0007669"/>
    <property type="project" value="UniProtKB-KW"/>
</dbReference>
<feature type="compositionally biased region" description="Low complexity" evidence="8">
    <location>
        <begin position="1254"/>
        <end position="1267"/>
    </location>
</feature>
<dbReference type="GO" id="GO:0016787">
    <property type="term" value="F:hydrolase activity"/>
    <property type="evidence" value="ECO:0007669"/>
    <property type="project" value="UniProtKB-KW"/>
</dbReference>
<keyword evidence="1" id="KW-0808">Transferase</keyword>
<protein>
    <recommendedName>
        <fullName evidence="9">CCHC-type domain-containing protein</fullName>
    </recommendedName>
</protein>
<evidence type="ECO:0000256" key="4">
    <source>
        <dbReference type="ARBA" id="ARBA00022759"/>
    </source>
</evidence>
<evidence type="ECO:0000256" key="3">
    <source>
        <dbReference type="ARBA" id="ARBA00022722"/>
    </source>
</evidence>
<keyword evidence="7" id="KW-0863">Zinc-finger</keyword>
<dbReference type="Gene3D" id="3.30.420.10">
    <property type="entry name" value="Ribonuclease H-like superfamily/Ribonuclease H"/>
    <property type="match status" value="1"/>
</dbReference>
<dbReference type="FunFam" id="3.30.70.270:FF:000020">
    <property type="entry name" value="Transposon Tf2-6 polyprotein-like Protein"/>
    <property type="match status" value="1"/>
</dbReference>
<keyword evidence="6" id="KW-0695">RNA-directed DNA polymerase</keyword>
<dbReference type="InterPro" id="IPR043128">
    <property type="entry name" value="Rev_trsase/Diguanyl_cyclase"/>
</dbReference>
<feature type="compositionally biased region" description="Polar residues" evidence="8">
    <location>
        <begin position="313"/>
        <end position="322"/>
    </location>
</feature>
<keyword evidence="5" id="KW-0378">Hydrolase</keyword>
<dbReference type="Pfam" id="PF03732">
    <property type="entry name" value="Retrotrans_gag"/>
    <property type="match status" value="1"/>
</dbReference>
<feature type="compositionally biased region" description="Low complexity" evidence="8">
    <location>
        <begin position="386"/>
        <end position="396"/>
    </location>
</feature>
<dbReference type="Gene3D" id="3.10.10.10">
    <property type="entry name" value="HIV Type 1 Reverse Transcriptase, subunit A, domain 1"/>
    <property type="match status" value="1"/>
</dbReference>
<keyword evidence="7" id="KW-0862">Zinc</keyword>
<comment type="caution">
    <text evidence="10">The sequence shown here is derived from an EMBL/GenBank/DDBJ whole genome shotgun (WGS) entry which is preliminary data.</text>
</comment>
<dbReference type="GO" id="GO:0008270">
    <property type="term" value="F:zinc ion binding"/>
    <property type="evidence" value="ECO:0007669"/>
    <property type="project" value="UniProtKB-KW"/>
</dbReference>
<dbReference type="Proteomes" id="UP000436088">
    <property type="component" value="Unassembled WGS sequence"/>
</dbReference>
<feature type="domain" description="CCHC-type" evidence="9">
    <location>
        <begin position="365"/>
        <end position="380"/>
    </location>
</feature>
<dbReference type="SMART" id="SM00343">
    <property type="entry name" value="ZnF_C2HC"/>
    <property type="match status" value="1"/>
</dbReference>
<dbReference type="InterPro" id="IPR001878">
    <property type="entry name" value="Znf_CCHC"/>
</dbReference>
<dbReference type="GO" id="GO:0003676">
    <property type="term" value="F:nucleic acid binding"/>
    <property type="evidence" value="ECO:0007669"/>
    <property type="project" value="InterPro"/>
</dbReference>
<reference evidence="10" key="1">
    <citation type="submission" date="2019-09" db="EMBL/GenBank/DDBJ databases">
        <title>Draft genome information of white flower Hibiscus syriacus.</title>
        <authorList>
            <person name="Kim Y.-M."/>
        </authorList>
    </citation>
    <scope>NUCLEOTIDE SEQUENCE [LARGE SCALE GENOMIC DNA]</scope>
    <source>
        <strain evidence="10">YM2019G1</strain>
    </source>
</reference>
<dbReference type="InterPro" id="IPR036397">
    <property type="entry name" value="RNaseH_sf"/>
</dbReference>
<dbReference type="GO" id="GO:0004519">
    <property type="term" value="F:endonuclease activity"/>
    <property type="evidence" value="ECO:0007669"/>
    <property type="project" value="UniProtKB-KW"/>
</dbReference>
<keyword evidence="11" id="KW-1185">Reference proteome</keyword>
<evidence type="ECO:0000256" key="2">
    <source>
        <dbReference type="ARBA" id="ARBA00022695"/>
    </source>
</evidence>
<dbReference type="PROSITE" id="PS50158">
    <property type="entry name" value="ZF_CCHC"/>
    <property type="match status" value="1"/>
</dbReference>
<dbReference type="Pfam" id="PF17917">
    <property type="entry name" value="RT_RNaseH"/>
    <property type="match status" value="1"/>
</dbReference>
<evidence type="ECO:0000313" key="11">
    <source>
        <dbReference type="Proteomes" id="UP000436088"/>
    </source>
</evidence>
<dbReference type="PANTHER" id="PTHR37984:SF5">
    <property type="entry name" value="PROTEIN NYNRIN-LIKE"/>
    <property type="match status" value="1"/>
</dbReference>
<evidence type="ECO:0000313" key="10">
    <source>
        <dbReference type="EMBL" id="KAE8736092.1"/>
    </source>
</evidence>
<evidence type="ECO:0000256" key="8">
    <source>
        <dbReference type="SAM" id="MobiDB-lite"/>
    </source>
</evidence>
<evidence type="ECO:0000256" key="5">
    <source>
        <dbReference type="ARBA" id="ARBA00022801"/>
    </source>
</evidence>
<dbReference type="CDD" id="cd09274">
    <property type="entry name" value="RNase_HI_RT_Ty3"/>
    <property type="match status" value="1"/>
</dbReference>
<evidence type="ECO:0000256" key="1">
    <source>
        <dbReference type="ARBA" id="ARBA00022679"/>
    </source>
</evidence>
<dbReference type="EMBL" id="VEPZ02000020">
    <property type="protein sequence ID" value="KAE8736092.1"/>
    <property type="molecule type" value="Genomic_DNA"/>
</dbReference>
<keyword evidence="4" id="KW-0255">Endonuclease</keyword>
<keyword evidence="7" id="KW-0479">Metal-binding</keyword>
<dbReference type="SUPFAM" id="SSF56672">
    <property type="entry name" value="DNA/RNA polymerases"/>
    <property type="match status" value="1"/>
</dbReference>
<sequence>MLKMGMRRLLLEFYVDRVAAMRRLCSGSIVDDLDLDGLVGNTSPRLRSTDAPYQGPEDASRATRAAAGRVAAGTGLTGFQPVLTGLTGFNGSNRFDRLNRYCWVDTLVRALGGSTYLLKSPPPIGDHAPTTPTDLPPAAGIGMTTPIIGATDIELESTGVALDENFGYRERMDQLGLDSIKRYQGAVAMLDGNAYTWWESVTSSVPTDRLTWNFFKDRFRSRFLGERYLAQRRQQFQDLVQGDMTVSEYEIEFLKLLKYGFSMVPTERDRCRKFALGLRYELRRQVVTHQDEIFDVLVGRAKDAEESGKRTRTSAPQRSNTRFRPAASSPLAVSRGGSLSYYNGPLCEYCGKQHSGECRKKMGLCYQCGSSGHYRRDCPQLVSFEQTTTQTPSPTSANRGPTASEARQPALVYATRRRDDRDEPEVIAVTSPVGQAVLVNKVFRRCPLEVKLDCEYKRATLKTSDGRTVVLIGERRGYLSNIVSAMEIDCMIRKGYETFIACILNTKGLPGLPPDREVEFEIETYPGSSPISMAPYRMAPKELKELKVQLQELFDRGFIRHSTSPWGAPVLFVKKKDGSLRLCIDYRKLNKMTVKNKYPLPRMTYLINCEELLYSLRLIFVREHDEHLKIVLRTLREHRLYAKLSKCEFWLQEVSFLGHIISVRGVQVDPSKIEAIMNWKRPKNVSEIRSFLGLAGYYRRFVEGFSIIASPLTKLLRKNVSFDWGEAQQESFEKLKAVLTQAPESKVVAYASRQLRPHECNYPTHDLELAAVIFALKIWRHYLYGEKCYIFTDHKSLKYLLTQKELNLRQRRWLELLKDYDCVIDYHPGKANIVADALSRKTVSELRSLMAKMNLYDDGTLLAELQVKPTLVERSKLSSPLIAPCFPSLSKLSLLRLTVVHMLCTPEEIRCTGIEREPIKIPEWKWERITMDFVTGLPMTPLKKNSVWVIVDRLTKSAHFIPVRLGELFAVGEFAYNNSYQTSIRMAPYEALYGRKCRTPICWTELRDRKTLGHELVREMEDTVRLIRDRRKRHLIGRNLMQIKEGRIYSLKWEIGVGPVAYQLELPSELSRIHDVFHVSMLRRYRPDPENNCEIPPPALYFKADSDAVRIPIVVLKPPLCSSSSEEQPFKLIEAKRGQTSGISSQSSDGFVSSIAEEILNSPLIVALFTTPPAPSCSLCRSEFTGVNLVRRRRRRVRRAPEDASRATRAAAGRVAAGNRFNRFSTGSDRFDRFQPVRTGLTGTRDSPDRSTARPSSSRSVKPRVPVFTRSKTVAERGETSNQ</sequence>